<proteinExistence type="predicted"/>
<evidence type="ECO:0000259" key="2">
    <source>
        <dbReference type="Pfam" id="PF19124"/>
    </source>
</evidence>
<comment type="caution">
    <text evidence="3">The sequence shown here is derived from an EMBL/GenBank/DDBJ whole genome shotgun (WGS) entry which is preliminary data.</text>
</comment>
<keyword evidence="4" id="KW-1185">Reference proteome</keyword>
<reference evidence="3 4" key="1">
    <citation type="submission" date="2021-03" db="EMBL/GenBank/DDBJ databases">
        <title>Genomic Encyclopedia of Type Strains, Phase IV (KMG-IV): sequencing the most valuable type-strain genomes for metagenomic binning, comparative biology and taxonomic classification.</title>
        <authorList>
            <person name="Goeker M."/>
        </authorList>
    </citation>
    <scope>NUCLEOTIDE SEQUENCE [LARGE SCALE GENOMIC DNA]</scope>
    <source>
        <strain evidence="3 4">DSM 24950</strain>
    </source>
</reference>
<feature type="transmembrane region" description="Helical" evidence="1">
    <location>
        <begin position="37"/>
        <end position="58"/>
    </location>
</feature>
<accession>A0ABS4I086</accession>
<organism evidence="3 4">
    <name type="scientific">Paenibacillus aceris</name>
    <dbReference type="NCBI Taxonomy" id="869555"/>
    <lineage>
        <taxon>Bacteria</taxon>
        <taxon>Bacillati</taxon>
        <taxon>Bacillota</taxon>
        <taxon>Bacilli</taxon>
        <taxon>Bacillales</taxon>
        <taxon>Paenibacillaceae</taxon>
        <taxon>Paenibacillus</taxon>
    </lineage>
</organism>
<protein>
    <submittedName>
        <fullName evidence="3">Membrane protein</fullName>
    </submittedName>
</protein>
<keyword evidence="1" id="KW-1133">Transmembrane helix</keyword>
<keyword evidence="1" id="KW-0812">Transmembrane</keyword>
<dbReference type="Pfam" id="PF19124">
    <property type="entry name" value="DUF5808"/>
    <property type="match status" value="1"/>
</dbReference>
<dbReference type="Proteomes" id="UP001519344">
    <property type="component" value="Unassembled WGS sequence"/>
</dbReference>
<name>A0ABS4I086_9BACL</name>
<evidence type="ECO:0000256" key="1">
    <source>
        <dbReference type="SAM" id="Phobius"/>
    </source>
</evidence>
<evidence type="ECO:0000313" key="4">
    <source>
        <dbReference type="Proteomes" id="UP001519344"/>
    </source>
</evidence>
<evidence type="ECO:0000313" key="3">
    <source>
        <dbReference type="EMBL" id="MBP1964230.1"/>
    </source>
</evidence>
<dbReference type="InterPro" id="IPR043831">
    <property type="entry name" value="DUF5808"/>
</dbReference>
<dbReference type="EMBL" id="JAGGKV010000008">
    <property type="protein sequence ID" value="MBP1964230.1"/>
    <property type="molecule type" value="Genomic_DNA"/>
</dbReference>
<gene>
    <name evidence="3" type="ORF">J2Z65_003453</name>
</gene>
<sequence>MDDKDRKHYKWGMFYFNPNNKSIIVPKRLGLGWTLNFAHPISWVIILIIVGFLIYRVASK</sequence>
<feature type="domain" description="DUF5808" evidence="2">
    <location>
        <begin position="18"/>
        <end position="43"/>
    </location>
</feature>
<keyword evidence="1" id="KW-0472">Membrane</keyword>